<reference evidence="3 4" key="1">
    <citation type="journal article" date="2023" name="Plants (Basel)">
        <title>Bridging the Gap: Combining Genomics and Transcriptomics Approaches to Understand Stylosanthes scabra, an Orphan Legume from the Brazilian Caatinga.</title>
        <authorList>
            <person name="Ferreira-Neto J.R.C."/>
            <person name="da Silva M.D."/>
            <person name="Binneck E."/>
            <person name="de Melo N.F."/>
            <person name="da Silva R.H."/>
            <person name="de Melo A.L.T.M."/>
            <person name="Pandolfi V."/>
            <person name="Bustamante F.O."/>
            <person name="Brasileiro-Vidal A.C."/>
            <person name="Benko-Iseppon A.M."/>
        </authorList>
    </citation>
    <scope>NUCLEOTIDE SEQUENCE [LARGE SCALE GENOMIC DNA]</scope>
    <source>
        <tissue evidence="3">Leaves</tissue>
    </source>
</reference>
<organism evidence="3 4">
    <name type="scientific">Stylosanthes scabra</name>
    <dbReference type="NCBI Taxonomy" id="79078"/>
    <lineage>
        <taxon>Eukaryota</taxon>
        <taxon>Viridiplantae</taxon>
        <taxon>Streptophyta</taxon>
        <taxon>Embryophyta</taxon>
        <taxon>Tracheophyta</taxon>
        <taxon>Spermatophyta</taxon>
        <taxon>Magnoliopsida</taxon>
        <taxon>eudicotyledons</taxon>
        <taxon>Gunneridae</taxon>
        <taxon>Pentapetalae</taxon>
        <taxon>rosids</taxon>
        <taxon>fabids</taxon>
        <taxon>Fabales</taxon>
        <taxon>Fabaceae</taxon>
        <taxon>Papilionoideae</taxon>
        <taxon>50 kb inversion clade</taxon>
        <taxon>dalbergioids sensu lato</taxon>
        <taxon>Dalbergieae</taxon>
        <taxon>Pterocarpus clade</taxon>
        <taxon>Stylosanthes</taxon>
    </lineage>
</organism>
<sequence length="170" mass="19450">MEMLLKIWVLRIISFVSIVPLFLHAHTSSKDYLKIHNDARAEVGVEPLKWDSELERYAHKFVKQHVADCRKALTDESFSGKYGQNIAYSSASTTGIGGVNLWVSQKKNYNYNSNSCFDGSMTCFTYVEIVWETITSVACDEINCHDYGGTLVTCLYYPIRDFSKRPFIIH</sequence>
<dbReference type="SUPFAM" id="SSF55797">
    <property type="entry name" value="PR-1-like"/>
    <property type="match status" value="1"/>
</dbReference>
<evidence type="ECO:0000259" key="2">
    <source>
        <dbReference type="SMART" id="SM00198"/>
    </source>
</evidence>
<name>A0ABU6QH06_9FABA</name>
<protein>
    <recommendedName>
        <fullName evidence="2">SCP domain-containing protein</fullName>
    </recommendedName>
</protein>
<keyword evidence="1" id="KW-1133">Transmembrane helix</keyword>
<keyword evidence="1" id="KW-0812">Transmembrane</keyword>
<evidence type="ECO:0000256" key="1">
    <source>
        <dbReference type="SAM" id="Phobius"/>
    </source>
</evidence>
<feature type="transmembrane region" description="Helical" evidence="1">
    <location>
        <begin position="6"/>
        <end position="25"/>
    </location>
</feature>
<dbReference type="PRINTS" id="PR00837">
    <property type="entry name" value="V5TPXLIKE"/>
</dbReference>
<dbReference type="Gene3D" id="3.40.33.10">
    <property type="entry name" value="CAP"/>
    <property type="match status" value="1"/>
</dbReference>
<proteinExistence type="predicted"/>
<feature type="domain" description="SCP" evidence="2">
    <location>
        <begin position="27"/>
        <end position="164"/>
    </location>
</feature>
<accession>A0ABU6QH06</accession>
<evidence type="ECO:0000313" key="3">
    <source>
        <dbReference type="EMBL" id="MED6110817.1"/>
    </source>
</evidence>
<dbReference type="InterPro" id="IPR014044">
    <property type="entry name" value="CAP_dom"/>
</dbReference>
<keyword evidence="4" id="KW-1185">Reference proteome</keyword>
<gene>
    <name evidence="3" type="ORF">PIB30_046295</name>
</gene>
<dbReference type="EMBL" id="JASCZI010000288">
    <property type="protein sequence ID" value="MED6110817.1"/>
    <property type="molecule type" value="Genomic_DNA"/>
</dbReference>
<dbReference type="Pfam" id="PF00188">
    <property type="entry name" value="CAP"/>
    <property type="match status" value="1"/>
</dbReference>
<dbReference type="PANTHER" id="PTHR10334">
    <property type="entry name" value="CYSTEINE-RICH SECRETORY PROTEIN-RELATED"/>
    <property type="match status" value="1"/>
</dbReference>
<dbReference type="SMART" id="SM00198">
    <property type="entry name" value="SCP"/>
    <property type="match status" value="1"/>
</dbReference>
<keyword evidence="1" id="KW-0472">Membrane</keyword>
<comment type="caution">
    <text evidence="3">The sequence shown here is derived from an EMBL/GenBank/DDBJ whole genome shotgun (WGS) entry which is preliminary data.</text>
</comment>
<evidence type="ECO:0000313" key="4">
    <source>
        <dbReference type="Proteomes" id="UP001341840"/>
    </source>
</evidence>
<dbReference type="InterPro" id="IPR001283">
    <property type="entry name" value="CRISP-related"/>
</dbReference>
<dbReference type="InterPro" id="IPR035940">
    <property type="entry name" value="CAP_sf"/>
</dbReference>
<dbReference type="Proteomes" id="UP001341840">
    <property type="component" value="Unassembled WGS sequence"/>
</dbReference>